<proteinExistence type="predicted"/>
<dbReference type="EMBL" id="JXYS01000135">
    <property type="protein sequence ID" value="KJF15651.1"/>
    <property type="molecule type" value="Genomic_DNA"/>
</dbReference>
<evidence type="ECO:0000313" key="2">
    <source>
        <dbReference type="Proteomes" id="UP000032360"/>
    </source>
</evidence>
<sequence length="188" mass="20400">MEGMDLERRRDNRRRRIQLAKITMLFGPLLLAACNNSKTTGTPQSPSQGPLASPSALCQSVATLDRLTVRRSDAFPQNHMRFSFPTNVAVSNAILVRNVARALCALPKMPSGSINCPADFGITYRLAFFAGDREFPKVTIDSTGCASVKGIGAIRWVEQSPNFWHVLGVAMGLSTPGYATFRGSGPNQ</sequence>
<accession>A0A0D8HF07</accession>
<reference evidence="1 2" key="1">
    <citation type="submission" date="2015-01" db="EMBL/GenBank/DDBJ databases">
        <title>Draft genome of the acidophilic iron oxidizer Acidithrix ferrooxidans strain Py-F3.</title>
        <authorList>
            <person name="Poehlein A."/>
            <person name="Eisen S."/>
            <person name="Schloemann M."/>
            <person name="Johnson B.D."/>
            <person name="Daniel R."/>
            <person name="Muehling M."/>
        </authorList>
    </citation>
    <scope>NUCLEOTIDE SEQUENCE [LARGE SCALE GENOMIC DNA]</scope>
    <source>
        <strain evidence="1 2">Py-F3</strain>
    </source>
</reference>
<comment type="caution">
    <text evidence="1">The sequence shown here is derived from an EMBL/GenBank/DDBJ whole genome shotgun (WGS) entry which is preliminary data.</text>
</comment>
<evidence type="ECO:0000313" key="1">
    <source>
        <dbReference type="EMBL" id="KJF15651.1"/>
    </source>
</evidence>
<dbReference type="AlphaFoldDB" id="A0A0D8HF07"/>
<dbReference type="Proteomes" id="UP000032360">
    <property type="component" value="Unassembled WGS sequence"/>
</dbReference>
<keyword evidence="2" id="KW-1185">Reference proteome</keyword>
<gene>
    <name evidence="1" type="ORF">AXFE_35230</name>
</gene>
<protein>
    <submittedName>
        <fullName evidence="1">Uncharacterized protein</fullName>
    </submittedName>
</protein>
<name>A0A0D8HF07_9ACTN</name>
<organism evidence="1 2">
    <name type="scientific">Acidithrix ferrooxidans</name>
    <dbReference type="NCBI Taxonomy" id="1280514"/>
    <lineage>
        <taxon>Bacteria</taxon>
        <taxon>Bacillati</taxon>
        <taxon>Actinomycetota</taxon>
        <taxon>Acidimicrobiia</taxon>
        <taxon>Acidimicrobiales</taxon>
        <taxon>Acidimicrobiaceae</taxon>
        <taxon>Acidithrix</taxon>
    </lineage>
</organism>